<feature type="region of interest" description="Disordered" evidence="1">
    <location>
        <begin position="43"/>
        <end position="100"/>
    </location>
</feature>
<feature type="region of interest" description="Disordered" evidence="1">
    <location>
        <begin position="1"/>
        <end position="25"/>
    </location>
</feature>
<keyword evidence="3" id="KW-1185">Reference proteome</keyword>
<dbReference type="Gramene" id="ONK56761">
    <property type="protein sequence ID" value="ONK56761"/>
    <property type="gene ID" value="A4U43_C10F12610"/>
</dbReference>
<feature type="compositionally biased region" description="Basic and acidic residues" evidence="1">
    <location>
        <begin position="91"/>
        <end position="100"/>
    </location>
</feature>
<gene>
    <name evidence="2" type="ORF">A4U43_C10F12610</name>
</gene>
<evidence type="ECO:0000313" key="2">
    <source>
        <dbReference type="EMBL" id="ONK56761.1"/>
    </source>
</evidence>
<proteinExistence type="predicted"/>
<protein>
    <submittedName>
        <fullName evidence="2">Uncharacterized protein</fullName>
    </submittedName>
</protein>
<dbReference type="Proteomes" id="UP000243459">
    <property type="component" value="Chromosome 10"/>
</dbReference>
<sequence>MDVTTIVSSEDEEGEKEDIDHPGGSDAVVDDTFWDHDEDVSAFSPTLEAEPPREPALEVTTPTLGDTTSSRPYSTRQVGSPIKPPYPNEEVPVREEEVLI</sequence>
<feature type="compositionally biased region" description="Polar residues" evidence="1">
    <location>
        <begin position="60"/>
        <end position="78"/>
    </location>
</feature>
<organism evidence="2 3">
    <name type="scientific">Asparagus officinalis</name>
    <name type="common">Garden asparagus</name>
    <dbReference type="NCBI Taxonomy" id="4686"/>
    <lineage>
        <taxon>Eukaryota</taxon>
        <taxon>Viridiplantae</taxon>
        <taxon>Streptophyta</taxon>
        <taxon>Embryophyta</taxon>
        <taxon>Tracheophyta</taxon>
        <taxon>Spermatophyta</taxon>
        <taxon>Magnoliopsida</taxon>
        <taxon>Liliopsida</taxon>
        <taxon>Asparagales</taxon>
        <taxon>Asparagaceae</taxon>
        <taxon>Asparagoideae</taxon>
        <taxon>Asparagus</taxon>
    </lineage>
</organism>
<evidence type="ECO:0000313" key="3">
    <source>
        <dbReference type="Proteomes" id="UP000243459"/>
    </source>
</evidence>
<name>A0A5P1E2A9_ASPOF</name>
<evidence type="ECO:0000256" key="1">
    <source>
        <dbReference type="SAM" id="MobiDB-lite"/>
    </source>
</evidence>
<dbReference type="EMBL" id="CM007390">
    <property type="protein sequence ID" value="ONK56761.1"/>
    <property type="molecule type" value="Genomic_DNA"/>
</dbReference>
<accession>A0A5P1E2A9</accession>
<reference evidence="3" key="1">
    <citation type="journal article" date="2017" name="Nat. Commun.">
        <title>The asparagus genome sheds light on the origin and evolution of a young Y chromosome.</title>
        <authorList>
            <person name="Harkess A."/>
            <person name="Zhou J."/>
            <person name="Xu C."/>
            <person name="Bowers J.E."/>
            <person name="Van der Hulst R."/>
            <person name="Ayyampalayam S."/>
            <person name="Mercati F."/>
            <person name="Riccardi P."/>
            <person name="McKain M.R."/>
            <person name="Kakrana A."/>
            <person name="Tang H."/>
            <person name="Ray J."/>
            <person name="Groenendijk J."/>
            <person name="Arikit S."/>
            <person name="Mathioni S.M."/>
            <person name="Nakano M."/>
            <person name="Shan H."/>
            <person name="Telgmann-Rauber A."/>
            <person name="Kanno A."/>
            <person name="Yue Z."/>
            <person name="Chen H."/>
            <person name="Li W."/>
            <person name="Chen Y."/>
            <person name="Xu X."/>
            <person name="Zhang Y."/>
            <person name="Luo S."/>
            <person name="Chen H."/>
            <person name="Gao J."/>
            <person name="Mao Z."/>
            <person name="Pires J.C."/>
            <person name="Luo M."/>
            <person name="Kudrna D."/>
            <person name="Wing R.A."/>
            <person name="Meyers B.C."/>
            <person name="Yi K."/>
            <person name="Kong H."/>
            <person name="Lavrijsen P."/>
            <person name="Sunseri F."/>
            <person name="Falavigna A."/>
            <person name="Ye Y."/>
            <person name="Leebens-Mack J.H."/>
            <person name="Chen G."/>
        </authorList>
    </citation>
    <scope>NUCLEOTIDE SEQUENCE [LARGE SCALE GENOMIC DNA]</scope>
    <source>
        <strain evidence="3">cv. DH0086</strain>
    </source>
</reference>
<dbReference type="AlphaFoldDB" id="A0A5P1E2A9"/>